<proteinExistence type="predicted"/>
<accession>A0A448X007</accession>
<organism evidence="1 2">
    <name type="scientific">Protopolystoma xenopodis</name>
    <dbReference type="NCBI Taxonomy" id="117903"/>
    <lineage>
        <taxon>Eukaryota</taxon>
        <taxon>Metazoa</taxon>
        <taxon>Spiralia</taxon>
        <taxon>Lophotrochozoa</taxon>
        <taxon>Platyhelminthes</taxon>
        <taxon>Monogenea</taxon>
        <taxon>Polyopisthocotylea</taxon>
        <taxon>Polystomatidea</taxon>
        <taxon>Polystomatidae</taxon>
        <taxon>Protopolystoma</taxon>
    </lineage>
</organism>
<comment type="caution">
    <text evidence="1">The sequence shown here is derived from an EMBL/GenBank/DDBJ whole genome shotgun (WGS) entry which is preliminary data.</text>
</comment>
<sequence>MSRTSGKGDVDGLGSNFASGSVQRKFDEFPTSESILSTDISTAMVSSRLSSTELLNVVVARTPANRNSSPTISPLAWELHRSGKQENRHLNKDYYCGTSPINVTISSPEDLTTLSSVETDDQLLRTKSNALIFDNPAKPTNVNDDSQLPGLVGRHSSQPRSRHLSSIAHIITPQ</sequence>
<reference evidence="1" key="1">
    <citation type="submission" date="2018-11" db="EMBL/GenBank/DDBJ databases">
        <authorList>
            <consortium name="Pathogen Informatics"/>
        </authorList>
    </citation>
    <scope>NUCLEOTIDE SEQUENCE</scope>
</reference>
<dbReference type="EMBL" id="CAAALY010067372">
    <property type="protein sequence ID" value="VEL24369.1"/>
    <property type="molecule type" value="Genomic_DNA"/>
</dbReference>
<evidence type="ECO:0000313" key="2">
    <source>
        <dbReference type="Proteomes" id="UP000784294"/>
    </source>
</evidence>
<keyword evidence="2" id="KW-1185">Reference proteome</keyword>
<dbReference type="AlphaFoldDB" id="A0A448X007"/>
<gene>
    <name evidence="1" type="ORF">PXEA_LOCUS17809</name>
</gene>
<protein>
    <submittedName>
        <fullName evidence="1">Uncharacterized protein</fullName>
    </submittedName>
</protein>
<evidence type="ECO:0000313" key="1">
    <source>
        <dbReference type="EMBL" id="VEL24369.1"/>
    </source>
</evidence>
<dbReference type="Proteomes" id="UP000784294">
    <property type="component" value="Unassembled WGS sequence"/>
</dbReference>
<name>A0A448X007_9PLAT</name>